<evidence type="ECO:0000259" key="2">
    <source>
        <dbReference type="Pfam" id="PF09994"/>
    </source>
</evidence>
<dbReference type="STRING" id="420778.A0A1S8BPG2"/>
<dbReference type="PANTHER" id="PTHR33840">
    <property type="match status" value="1"/>
</dbReference>
<feature type="compositionally biased region" description="Polar residues" evidence="1">
    <location>
        <begin position="1"/>
        <end position="11"/>
    </location>
</feature>
<comment type="caution">
    <text evidence="3">The sequence shown here is derived from an EMBL/GenBank/DDBJ whole genome shotgun (WGS) entry which is preliminary data.</text>
</comment>
<evidence type="ECO:0000256" key="1">
    <source>
        <dbReference type="SAM" id="MobiDB-lite"/>
    </source>
</evidence>
<feature type="region of interest" description="Disordered" evidence="1">
    <location>
        <begin position="1"/>
        <end position="40"/>
    </location>
</feature>
<dbReference type="AlphaFoldDB" id="A0A1S8BPG2"/>
<dbReference type="PANTHER" id="PTHR33840:SF1">
    <property type="entry name" value="TLE1 PHOSPHOLIPASE DOMAIN-CONTAINING PROTEIN"/>
    <property type="match status" value="1"/>
</dbReference>
<evidence type="ECO:0000313" key="3">
    <source>
        <dbReference type="EMBL" id="OMP89336.1"/>
    </source>
</evidence>
<feature type="domain" description="T6SS Phospholipase effector Tle1-like catalytic" evidence="2">
    <location>
        <begin position="83"/>
        <end position="361"/>
    </location>
</feature>
<protein>
    <recommendedName>
        <fullName evidence="2">T6SS Phospholipase effector Tle1-like catalytic domain-containing protein</fullName>
    </recommendedName>
</protein>
<name>A0A1S8BPG2_9PEZI</name>
<proteinExistence type="predicted"/>
<dbReference type="Proteomes" id="UP000190776">
    <property type="component" value="Unassembled WGS sequence"/>
</dbReference>
<accession>A0A1S8BPG2</accession>
<organism evidence="3 4">
    <name type="scientific">Diplodia seriata</name>
    <dbReference type="NCBI Taxonomy" id="420778"/>
    <lineage>
        <taxon>Eukaryota</taxon>
        <taxon>Fungi</taxon>
        <taxon>Dikarya</taxon>
        <taxon>Ascomycota</taxon>
        <taxon>Pezizomycotina</taxon>
        <taxon>Dothideomycetes</taxon>
        <taxon>Dothideomycetes incertae sedis</taxon>
        <taxon>Botryosphaeriales</taxon>
        <taxon>Botryosphaeriaceae</taxon>
        <taxon>Diplodia</taxon>
    </lineage>
</organism>
<sequence>MAPKTTRSSATNKDRDKPRKRGKTHNHPEQQEDGFVNGAGEYEGRLKKSVDLLRTSDPEWSKSRPHDMSSYMRELATRCEKNRLFICCDGTWKNASGTIAPLTNVAKIARCVDRIGRDSLELPDDENDFADGFSDQDNSRKWFGLVRQLVYYSSGVGTQSSLSMDSGLAGATGQGVIANILGAYCFICNNYNFGSTRDEIILVGFSRGAFTIRCLADFISKVGLLRRKGLPFLRMLFDHWRRNETSELDKKATALDALRYTGVRIKVLAEFDTVSAMGLPLGFWKRELSFVEDEVPRAVDNAFFAFALDEKRPSFSPMLWRSKAHSKTIVKQCGFVGCHSDIGGGNPDAGLSTVSLMWMIARIKDTCLAEFDETALFQFITPLQSSFLRDENDVGRRVWPGTRRELFVENLSSTEGMLT</sequence>
<dbReference type="OrthoDB" id="3162439at2759"/>
<evidence type="ECO:0000313" key="4">
    <source>
        <dbReference type="Proteomes" id="UP000190776"/>
    </source>
</evidence>
<dbReference type="EMBL" id="MSZU01000074">
    <property type="protein sequence ID" value="OMP89336.1"/>
    <property type="molecule type" value="Genomic_DNA"/>
</dbReference>
<dbReference type="InterPro" id="IPR018712">
    <property type="entry name" value="Tle1-like_cat"/>
</dbReference>
<dbReference type="Pfam" id="PF09994">
    <property type="entry name" value="T6SS_Tle1-like_cat"/>
    <property type="match status" value="1"/>
</dbReference>
<reference evidence="3 4" key="1">
    <citation type="submission" date="2017-01" db="EMBL/GenBank/DDBJ databases">
        <title>Draft genome sequence of Diplodia seriata F98.1, a fungal species involved in grapevine trunk diseases.</title>
        <authorList>
            <person name="Robert-Siegwald G."/>
            <person name="Vallet J."/>
            <person name="Abou-Mansour E."/>
            <person name="Xu J."/>
            <person name="Rey P."/>
            <person name="Bertsch C."/>
            <person name="Rego C."/>
            <person name="Larignon P."/>
            <person name="Fontaine F."/>
            <person name="Lebrun M.-H."/>
        </authorList>
    </citation>
    <scope>NUCLEOTIDE SEQUENCE [LARGE SCALE GENOMIC DNA]</scope>
    <source>
        <strain evidence="3 4">F98.1</strain>
    </source>
</reference>
<gene>
    <name evidence="3" type="ORF">BK809_0006060</name>
</gene>